<evidence type="ECO:0000313" key="5">
    <source>
        <dbReference type="RefSeq" id="XP_013925025.1"/>
    </source>
</evidence>
<keyword evidence="4" id="KW-1185">Reference proteome</keyword>
<feature type="domain" description="Ras-GEF" evidence="3">
    <location>
        <begin position="1"/>
        <end position="80"/>
    </location>
</feature>
<dbReference type="OrthoDB" id="25179at2759"/>
<dbReference type="GeneID" id="106551446"/>
<keyword evidence="1 2" id="KW-0344">Guanine-nucleotide releasing factor</keyword>
<dbReference type="Proteomes" id="UP000504617">
    <property type="component" value="Unplaced"/>
</dbReference>
<dbReference type="Gene3D" id="1.10.840.10">
    <property type="entry name" value="Ras guanine-nucleotide exchange factors catalytic domain"/>
    <property type="match status" value="1"/>
</dbReference>
<sequence length="80" mass="9098">MAISPYFFPLSPQHLRKLNNFNSYLAILSALDSAPIRRLEWQKQTSEGLAEYCTLIDSSSSFRAYRAALSEVEPPCIPYL</sequence>
<protein>
    <submittedName>
        <fullName evidence="5">Rap guanine nucleotide exchange factor 1-like</fullName>
    </submittedName>
</protein>
<proteinExistence type="predicted"/>
<dbReference type="RefSeq" id="XP_013925025.1">
    <property type="nucleotide sequence ID" value="XM_014069550.1"/>
</dbReference>
<dbReference type="PANTHER" id="PTHR23113">
    <property type="entry name" value="GUANINE NUCLEOTIDE EXCHANGE FACTOR"/>
    <property type="match status" value="1"/>
</dbReference>
<dbReference type="SUPFAM" id="SSF48366">
    <property type="entry name" value="Ras GEF"/>
    <property type="match status" value="1"/>
</dbReference>
<gene>
    <name evidence="5" type="primary">LOC106551446</name>
</gene>
<evidence type="ECO:0000259" key="3">
    <source>
        <dbReference type="PROSITE" id="PS50009"/>
    </source>
</evidence>
<reference evidence="5" key="1">
    <citation type="submission" date="2025-08" db="UniProtKB">
        <authorList>
            <consortium name="RefSeq"/>
        </authorList>
    </citation>
    <scope>IDENTIFICATION</scope>
    <source>
        <tissue evidence="5">Skeletal muscle</tissue>
    </source>
</reference>
<dbReference type="PROSITE" id="PS50009">
    <property type="entry name" value="RASGEF_CAT"/>
    <property type="match status" value="1"/>
</dbReference>
<dbReference type="PANTHER" id="PTHR23113:SF224">
    <property type="entry name" value="RAP GUANINE NUCLEOTIDE EXCHANGE FACTOR 1"/>
    <property type="match status" value="1"/>
</dbReference>
<dbReference type="GO" id="GO:0007265">
    <property type="term" value="P:Ras protein signal transduction"/>
    <property type="evidence" value="ECO:0007669"/>
    <property type="project" value="TreeGrafter"/>
</dbReference>
<dbReference type="GO" id="GO:0005886">
    <property type="term" value="C:plasma membrane"/>
    <property type="evidence" value="ECO:0007669"/>
    <property type="project" value="TreeGrafter"/>
</dbReference>
<dbReference type="AlphaFoldDB" id="A0A6I9YMJ5"/>
<accession>A0A6I9YMJ5</accession>
<evidence type="ECO:0000256" key="2">
    <source>
        <dbReference type="PROSITE-ProRule" id="PRU00168"/>
    </source>
</evidence>
<dbReference type="InterPro" id="IPR008937">
    <property type="entry name" value="Ras-like_GEF"/>
</dbReference>
<dbReference type="InterPro" id="IPR036964">
    <property type="entry name" value="RASGEF_cat_dom_sf"/>
</dbReference>
<evidence type="ECO:0000313" key="4">
    <source>
        <dbReference type="Proteomes" id="UP000504617"/>
    </source>
</evidence>
<organism evidence="4 5">
    <name type="scientific">Thamnophis sirtalis</name>
    <dbReference type="NCBI Taxonomy" id="35019"/>
    <lineage>
        <taxon>Eukaryota</taxon>
        <taxon>Metazoa</taxon>
        <taxon>Chordata</taxon>
        <taxon>Craniata</taxon>
        <taxon>Vertebrata</taxon>
        <taxon>Euteleostomi</taxon>
        <taxon>Lepidosauria</taxon>
        <taxon>Squamata</taxon>
        <taxon>Bifurcata</taxon>
        <taxon>Unidentata</taxon>
        <taxon>Episquamata</taxon>
        <taxon>Toxicofera</taxon>
        <taxon>Serpentes</taxon>
        <taxon>Colubroidea</taxon>
        <taxon>Colubridae</taxon>
        <taxon>Natricinae</taxon>
        <taxon>Thamnophis</taxon>
    </lineage>
</organism>
<name>A0A6I9YMJ5_9SAUR</name>
<dbReference type="KEGG" id="tsr:106551446"/>
<dbReference type="InterPro" id="IPR001895">
    <property type="entry name" value="RASGEF_cat_dom"/>
</dbReference>
<dbReference type="Pfam" id="PF00617">
    <property type="entry name" value="RasGEF"/>
    <property type="match status" value="1"/>
</dbReference>
<evidence type="ECO:0000256" key="1">
    <source>
        <dbReference type="ARBA" id="ARBA00022658"/>
    </source>
</evidence>
<dbReference type="GO" id="GO:0005085">
    <property type="term" value="F:guanyl-nucleotide exchange factor activity"/>
    <property type="evidence" value="ECO:0007669"/>
    <property type="project" value="UniProtKB-KW"/>
</dbReference>
<dbReference type="InterPro" id="IPR023578">
    <property type="entry name" value="Ras_GEF_dom_sf"/>
</dbReference>